<feature type="region of interest" description="Disordered" evidence="4">
    <location>
        <begin position="275"/>
        <end position="346"/>
    </location>
</feature>
<evidence type="ECO:0000256" key="4">
    <source>
        <dbReference type="SAM" id="MobiDB-lite"/>
    </source>
</evidence>
<dbReference type="OrthoDB" id="6115526at2"/>
<evidence type="ECO:0000313" key="5">
    <source>
        <dbReference type="EMBL" id="TZF91868.1"/>
    </source>
</evidence>
<feature type="compositionally biased region" description="Low complexity" evidence="4">
    <location>
        <begin position="303"/>
        <end position="333"/>
    </location>
</feature>
<evidence type="ECO:0000256" key="3">
    <source>
        <dbReference type="ARBA" id="ARBA00022752"/>
    </source>
</evidence>
<dbReference type="GO" id="GO:0042619">
    <property type="term" value="P:poly-hydroxybutyrate biosynthetic process"/>
    <property type="evidence" value="ECO:0007669"/>
    <property type="project" value="UniProtKB-KW"/>
</dbReference>
<keyword evidence="3" id="KW-0583">PHB biosynthesis</keyword>
<keyword evidence="6" id="KW-1185">Reference proteome</keyword>
<organism evidence="5 6">
    <name type="scientific">Cognatilysobacter lacus</name>
    <dbReference type="NCBI Taxonomy" id="1643323"/>
    <lineage>
        <taxon>Bacteria</taxon>
        <taxon>Pseudomonadati</taxon>
        <taxon>Pseudomonadota</taxon>
        <taxon>Gammaproteobacteria</taxon>
        <taxon>Lysobacterales</taxon>
        <taxon>Lysobacteraceae</taxon>
        <taxon>Cognatilysobacter</taxon>
    </lineage>
</organism>
<dbReference type="AlphaFoldDB" id="A0A5D8ZAD0"/>
<dbReference type="Proteomes" id="UP000323164">
    <property type="component" value="Unassembled WGS sequence"/>
</dbReference>
<dbReference type="InterPro" id="IPR010123">
    <property type="entry name" value="PHA_synth_III_E"/>
</dbReference>
<evidence type="ECO:0000313" key="6">
    <source>
        <dbReference type="Proteomes" id="UP000323164"/>
    </source>
</evidence>
<name>A0A5D8ZAD0_9GAMM</name>
<comment type="pathway">
    <text evidence="1">Biopolymer metabolism; poly-(R)-3-hydroxybutanoate biosynthesis.</text>
</comment>
<evidence type="ECO:0000256" key="2">
    <source>
        <dbReference type="ARBA" id="ARBA00019066"/>
    </source>
</evidence>
<accession>A0A5D8ZAD0</accession>
<dbReference type="NCBIfam" id="TIGR01834">
    <property type="entry name" value="PHA_synth_III_E"/>
    <property type="match status" value="1"/>
</dbReference>
<dbReference type="UniPathway" id="UPA00917"/>
<dbReference type="RefSeq" id="WP_149351327.1">
    <property type="nucleotide sequence ID" value="NZ_VTRV01000001.1"/>
</dbReference>
<dbReference type="Pfam" id="PF09712">
    <property type="entry name" value="PHA_synth_III_E"/>
    <property type="match status" value="1"/>
</dbReference>
<evidence type="ECO:0000256" key="1">
    <source>
        <dbReference type="ARBA" id="ARBA00004683"/>
    </source>
</evidence>
<proteinExistence type="predicted"/>
<gene>
    <name evidence="5" type="primary">phaE</name>
    <name evidence="5" type="ORF">FW784_00060</name>
</gene>
<dbReference type="EMBL" id="VTRV01000001">
    <property type="protein sequence ID" value="TZF91868.1"/>
    <property type="molecule type" value="Genomic_DNA"/>
</dbReference>
<comment type="caution">
    <text evidence="5">The sequence shown here is derived from an EMBL/GenBank/DDBJ whole genome shotgun (WGS) entry which is preliminary data.</text>
</comment>
<reference evidence="5 6" key="1">
    <citation type="submission" date="2019-08" db="EMBL/GenBank/DDBJ databases">
        <title>Draft genome sequence of Lysobacter sp. UKS-15.</title>
        <authorList>
            <person name="Im W.-T."/>
        </authorList>
    </citation>
    <scope>NUCLEOTIDE SEQUENCE [LARGE SCALE GENOMIC DNA]</scope>
    <source>
        <strain evidence="5 6">UKS-15</strain>
    </source>
</reference>
<sequence length="346" mass="36318">MSTSPFNAAGFGIPAFDPAQFERFGRQWFAAMSPQQPAAPDPFAWWKPAAPAAPQAIDPTVLAQQWMAQMQQVAAQFSGGAAQPADIAAAWRSMLGDNPLAQASAAGAFMPASFMPPGMGGGARGPLDMPAFGFTREHQERAQALAKAGAEFQQASQAFNAVIAEAGQAAFARFESLLAKRGSDHKPVDTARGLFDLWIDAAEDAYADVATGERFQKAFGDFVNAQMRVRAAMQQEMELAGAQMGIPGRSEVDAAHRKIAGLERDVARLRSAVDALTPRAAPQATAGKPAPKPGSSRQQAPGRSAPKTAAAKPATSKPPASKPAKSKPAASKARASETPIRKADKR</sequence>
<protein>
    <recommendedName>
        <fullName evidence="2">Poly(3-hydroxyalkanoate) polymerase subunit PhaE</fullName>
    </recommendedName>
</protein>